<dbReference type="GO" id="GO:0005886">
    <property type="term" value="C:plasma membrane"/>
    <property type="evidence" value="ECO:0007669"/>
    <property type="project" value="UniProtKB-SubCell"/>
</dbReference>
<keyword evidence="3" id="KW-1003">Cell membrane</keyword>
<dbReference type="Pfam" id="PF04290">
    <property type="entry name" value="DctQ"/>
    <property type="match status" value="1"/>
</dbReference>
<dbReference type="EMBL" id="JAEKJA010000027">
    <property type="protein sequence ID" value="MBJ3778451.1"/>
    <property type="molecule type" value="Genomic_DNA"/>
</dbReference>
<evidence type="ECO:0000256" key="7">
    <source>
        <dbReference type="ARBA" id="ARBA00023136"/>
    </source>
</evidence>
<feature type="domain" description="Tripartite ATP-independent periplasmic transporters DctQ component" evidence="10">
    <location>
        <begin position="27"/>
        <end position="146"/>
    </location>
</feature>
<evidence type="ECO:0000259" key="10">
    <source>
        <dbReference type="Pfam" id="PF04290"/>
    </source>
</evidence>
<dbReference type="InterPro" id="IPR007387">
    <property type="entry name" value="TRAP_DctQ"/>
</dbReference>
<feature type="transmembrane region" description="Helical" evidence="9">
    <location>
        <begin position="134"/>
        <end position="159"/>
    </location>
</feature>
<evidence type="ECO:0000256" key="9">
    <source>
        <dbReference type="RuleBase" id="RU369079"/>
    </source>
</evidence>
<evidence type="ECO:0000313" key="11">
    <source>
        <dbReference type="EMBL" id="MBJ3778451.1"/>
    </source>
</evidence>
<keyword evidence="2 9" id="KW-0813">Transport</keyword>
<comment type="similarity">
    <text evidence="8 9">Belongs to the TRAP transporter small permease family.</text>
</comment>
<dbReference type="GO" id="GO:0015740">
    <property type="term" value="P:C4-dicarboxylate transport"/>
    <property type="evidence" value="ECO:0007669"/>
    <property type="project" value="TreeGrafter"/>
</dbReference>
<evidence type="ECO:0000256" key="1">
    <source>
        <dbReference type="ARBA" id="ARBA00004429"/>
    </source>
</evidence>
<sequence>MALLATLRRLNRVVALVAGGAVLLCALFILVEIVLRQLGHSLGGSDEISGYVMAGVTTWGFGFALVDRAHVRIDVVRGRLPAPGRVLFDLLALVALSAVAVLVAFRAWPVLARSIANASRANTVLETPLWIPQAIWFGGLVWFAVMGCLLAVVGAGLFLSSQFAEAEAAIGPPHEG</sequence>
<evidence type="ECO:0000256" key="4">
    <source>
        <dbReference type="ARBA" id="ARBA00022519"/>
    </source>
</evidence>
<comment type="function">
    <text evidence="9">Part of the tripartite ATP-independent periplasmic (TRAP) transport system.</text>
</comment>
<evidence type="ECO:0000256" key="2">
    <source>
        <dbReference type="ARBA" id="ARBA00022448"/>
    </source>
</evidence>
<evidence type="ECO:0000256" key="8">
    <source>
        <dbReference type="ARBA" id="ARBA00038436"/>
    </source>
</evidence>
<keyword evidence="6 9" id="KW-1133">Transmembrane helix</keyword>
<accession>A0A934MJM2</accession>
<feature type="transmembrane region" description="Helical" evidence="9">
    <location>
        <begin position="48"/>
        <end position="66"/>
    </location>
</feature>
<comment type="caution">
    <text evidence="11">The sequence shown here is derived from an EMBL/GenBank/DDBJ whole genome shotgun (WGS) entry which is preliminary data.</text>
</comment>
<gene>
    <name evidence="11" type="ORF">JCR33_22315</name>
</gene>
<dbReference type="PANTHER" id="PTHR35011:SF10">
    <property type="entry name" value="TRAP TRANSPORTER SMALL PERMEASE PROTEIN"/>
    <property type="match status" value="1"/>
</dbReference>
<dbReference type="AlphaFoldDB" id="A0A934MJM2"/>
<reference evidence="11" key="1">
    <citation type="submission" date="2020-12" db="EMBL/GenBank/DDBJ databases">
        <title>Bacterial taxonomy.</title>
        <authorList>
            <person name="Pan X."/>
        </authorList>
    </citation>
    <scope>NUCLEOTIDE SEQUENCE</scope>
    <source>
        <strain evidence="11">B2012</strain>
    </source>
</reference>
<dbReference type="InterPro" id="IPR055348">
    <property type="entry name" value="DctQ"/>
</dbReference>
<keyword evidence="12" id="KW-1185">Reference proteome</keyword>
<keyword evidence="5 9" id="KW-0812">Transmembrane</keyword>
<evidence type="ECO:0000313" key="12">
    <source>
        <dbReference type="Proteomes" id="UP000609531"/>
    </source>
</evidence>
<evidence type="ECO:0000256" key="5">
    <source>
        <dbReference type="ARBA" id="ARBA00022692"/>
    </source>
</evidence>
<proteinExistence type="inferred from homology"/>
<evidence type="ECO:0000256" key="3">
    <source>
        <dbReference type="ARBA" id="ARBA00022475"/>
    </source>
</evidence>
<dbReference type="Proteomes" id="UP000609531">
    <property type="component" value="Unassembled WGS sequence"/>
</dbReference>
<feature type="transmembrane region" description="Helical" evidence="9">
    <location>
        <begin position="86"/>
        <end position="108"/>
    </location>
</feature>
<feature type="transmembrane region" description="Helical" evidence="9">
    <location>
        <begin position="12"/>
        <end position="36"/>
    </location>
</feature>
<dbReference type="GO" id="GO:0022857">
    <property type="term" value="F:transmembrane transporter activity"/>
    <property type="evidence" value="ECO:0007669"/>
    <property type="project" value="UniProtKB-UniRule"/>
</dbReference>
<comment type="subunit">
    <text evidence="9">The complex comprises the extracytoplasmic solute receptor protein and the two transmembrane proteins.</text>
</comment>
<dbReference type="PANTHER" id="PTHR35011">
    <property type="entry name" value="2,3-DIKETO-L-GULONATE TRAP TRANSPORTER SMALL PERMEASE PROTEIN YIAM"/>
    <property type="match status" value="1"/>
</dbReference>
<name>A0A934MJM2_9HYPH</name>
<organism evidence="11 12">
    <name type="scientific">Acuticoccus mangrovi</name>
    <dbReference type="NCBI Taxonomy" id="2796142"/>
    <lineage>
        <taxon>Bacteria</taxon>
        <taxon>Pseudomonadati</taxon>
        <taxon>Pseudomonadota</taxon>
        <taxon>Alphaproteobacteria</taxon>
        <taxon>Hyphomicrobiales</taxon>
        <taxon>Amorphaceae</taxon>
        <taxon>Acuticoccus</taxon>
    </lineage>
</organism>
<comment type="subcellular location">
    <subcellularLocation>
        <location evidence="1 9">Cell inner membrane</location>
        <topology evidence="1 9">Multi-pass membrane protein</topology>
    </subcellularLocation>
</comment>
<protein>
    <recommendedName>
        <fullName evidence="9">TRAP transporter small permease protein</fullName>
    </recommendedName>
</protein>
<evidence type="ECO:0000256" key="6">
    <source>
        <dbReference type="ARBA" id="ARBA00022989"/>
    </source>
</evidence>
<keyword evidence="7 9" id="KW-0472">Membrane</keyword>
<keyword evidence="4 9" id="KW-0997">Cell inner membrane</keyword>
<dbReference type="RefSeq" id="WP_198884351.1">
    <property type="nucleotide sequence ID" value="NZ_JAEKJA010000027.1"/>
</dbReference>